<dbReference type="EMBL" id="QKZK01000016">
    <property type="protein sequence ID" value="PZX15323.1"/>
    <property type="molecule type" value="Genomic_DNA"/>
</dbReference>
<name>A0A2W7N6I5_9BACT</name>
<dbReference type="InterPro" id="IPR004107">
    <property type="entry name" value="Integrase_SAM-like_N"/>
</dbReference>
<evidence type="ECO:0000256" key="1">
    <source>
        <dbReference type="ARBA" id="ARBA00022829"/>
    </source>
</evidence>
<dbReference type="OrthoDB" id="9801717at2"/>
<accession>A0A2W7N6I5</accession>
<dbReference type="SUPFAM" id="SSF56349">
    <property type="entry name" value="DNA breaking-rejoining enzymes"/>
    <property type="match status" value="1"/>
</dbReference>
<dbReference type="Gene3D" id="1.10.150.130">
    <property type="match status" value="1"/>
</dbReference>
<sequence>MSVKTLFEQAVALFPEFAEMSRVYQRKFFIAGKSSSCIHNYLRQISKLIIYYRGVNPLLLTIEQLEEYMYWLLKNETASQSSFKHLVCGLRQFYAIFGNQPLLLSLPAIATRHQLPVVFSGAEIQRLLMAPGSLKHRLILGVIYDCGLRISELIRLEIRDVDMERHMVHVRQAKGRKDRYVPISDMAVRGLRHYLDVNKPIEYLFNGSEPGKMISRESIRLIMRNALRKSAITKKACVHTLRHSYATHLLESGLNITTVRDQLGHSSLITTMMYLHIAQVSPHAGYSPLSVLYDIPRVGAINQTSYCVSWKGGIDHEVVWSG</sequence>
<dbReference type="InterPro" id="IPR002104">
    <property type="entry name" value="Integrase_catalytic"/>
</dbReference>
<dbReference type="GO" id="GO:0006310">
    <property type="term" value="P:DNA recombination"/>
    <property type="evidence" value="ECO:0007669"/>
    <property type="project" value="UniProtKB-KW"/>
</dbReference>
<dbReference type="InterPro" id="IPR011010">
    <property type="entry name" value="DNA_brk_join_enz"/>
</dbReference>
<dbReference type="GO" id="GO:0007059">
    <property type="term" value="P:chromosome segregation"/>
    <property type="evidence" value="ECO:0007669"/>
    <property type="project" value="UniProtKB-KW"/>
</dbReference>
<dbReference type="RefSeq" id="WP_111446006.1">
    <property type="nucleotide sequence ID" value="NZ_QKZK01000016.1"/>
</dbReference>
<evidence type="ECO:0000256" key="2">
    <source>
        <dbReference type="ARBA" id="ARBA00022908"/>
    </source>
</evidence>
<dbReference type="GO" id="GO:0015074">
    <property type="term" value="P:DNA integration"/>
    <property type="evidence" value="ECO:0007669"/>
    <property type="project" value="UniProtKB-KW"/>
</dbReference>
<dbReference type="Pfam" id="PF13495">
    <property type="entry name" value="Phage_int_SAM_4"/>
    <property type="match status" value="1"/>
</dbReference>
<evidence type="ECO:0000259" key="5">
    <source>
        <dbReference type="PROSITE" id="PS51898"/>
    </source>
</evidence>
<organism evidence="6 7">
    <name type="scientific">Breznakibacter xylanolyticus</name>
    <dbReference type="NCBI Taxonomy" id="990"/>
    <lineage>
        <taxon>Bacteria</taxon>
        <taxon>Pseudomonadati</taxon>
        <taxon>Bacteroidota</taxon>
        <taxon>Bacteroidia</taxon>
        <taxon>Marinilabiliales</taxon>
        <taxon>Marinilabiliaceae</taxon>
        <taxon>Breznakibacter</taxon>
    </lineage>
</organism>
<dbReference type="InterPro" id="IPR013762">
    <property type="entry name" value="Integrase-like_cat_sf"/>
</dbReference>
<dbReference type="PANTHER" id="PTHR30349">
    <property type="entry name" value="PHAGE INTEGRASE-RELATED"/>
    <property type="match status" value="1"/>
</dbReference>
<keyword evidence="3" id="KW-0238">DNA-binding</keyword>
<dbReference type="Gene3D" id="1.10.443.10">
    <property type="entry name" value="Intergrase catalytic core"/>
    <property type="match status" value="1"/>
</dbReference>
<keyword evidence="4" id="KW-0233">DNA recombination</keyword>
<keyword evidence="7" id="KW-1185">Reference proteome</keyword>
<dbReference type="PANTHER" id="PTHR30349:SF81">
    <property type="entry name" value="TYROSINE RECOMBINASE XERC"/>
    <property type="match status" value="1"/>
</dbReference>
<dbReference type="GO" id="GO:0003677">
    <property type="term" value="F:DNA binding"/>
    <property type="evidence" value="ECO:0007669"/>
    <property type="project" value="UniProtKB-KW"/>
</dbReference>
<keyword evidence="1" id="KW-0159">Chromosome partition</keyword>
<evidence type="ECO:0000256" key="4">
    <source>
        <dbReference type="ARBA" id="ARBA00023172"/>
    </source>
</evidence>
<dbReference type="Proteomes" id="UP000249239">
    <property type="component" value="Unassembled WGS sequence"/>
</dbReference>
<reference evidence="6 7" key="1">
    <citation type="submission" date="2018-06" db="EMBL/GenBank/DDBJ databases">
        <title>Genomic Encyclopedia of Archaeal and Bacterial Type Strains, Phase II (KMG-II): from individual species to whole genera.</title>
        <authorList>
            <person name="Goeker M."/>
        </authorList>
    </citation>
    <scope>NUCLEOTIDE SEQUENCE [LARGE SCALE GENOMIC DNA]</scope>
    <source>
        <strain evidence="6 7">DSM 6779</strain>
    </source>
</reference>
<proteinExistence type="predicted"/>
<keyword evidence="2" id="KW-0229">DNA integration</keyword>
<dbReference type="PROSITE" id="PS51898">
    <property type="entry name" value="TYR_RECOMBINASE"/>
    <property type="match status" value="1"/>
</dbReference>
<gene>
    <name evidence="6" type="ORF">LX69_02160</name>
</gene>
<evidence type="ECO:0000313" key="7">
    <source>
        <dbReference type="Proteomes" id="UP000249239"/>
    </source>
</evidence>
<dbReference type="Pfam" id="PF00589">
    <property type="entry name" value="Phage_integrase"/>
    <property type="match status" value="1"/>
</dbReference>
<dbReference type="AlphaFoldDB" id="A0A2W7N6I5"/>
<feature type="domain" description="Tyr recombinase" evidence="5">
    <location>
        <begin position="114"/>
        <end position="287"/>
    </location>
</feature>
<dbReference type="InterPro" id="IPR050090">
    <property type="entry name" value="Tyrosine_recombinase_XerCD"/>
</dbReference>
<comment type="caution">
    <text evidence="6">The sequence shown here is derived from an EMBL/GenBank/DDBJ whole genome shotgun (WGS) entry which is preliminary data.</text>
</comment>
<dbReference type="InterPro" id="IPR010998">
    <property type="entry name" value="Integrase_recombinase_N"/>
</dbReference>
<evidence type="ECO:0000313" key="6">
    <source>
        <dbReference type="EMBL" id="PZX15323.1"/>
    </source>
</evidence>
<evidence type="ECO:0000256" key="3">
    <source>
        <dbReference type="ARBA" id="ARBA00023125"/>
    </source>
</evidence>
<protein>
    <submittedName>
        <fullName evidence="6">Site-specific recombinase XerD</fullName>
    </submittedName>
</protein>